<name>A0AAN9LYC1_CANGL</name>
<keyword evidence="4 9" id="KW-0175">Coiled coil</keyword>
<dbReference type="EMBL" id="JAYMYQ010000003">
    <property type="protein sequence ID" value="KAK7344036.1"/>
    <property type="molecule type" value="Genomic_DNA"/>
</dbReference>
<evidence type="ECO:0000256" key="5">
    <source>
        <dbReference type="ARBA" id="ARBA00023175"/>
    </source>
</evidence>
<dbReference type="GO" id="GO:0007018">
    <property type="term" value="P:microtubule-based movement"/>
    <property type="evidence" value="ECO:0007669"/>
    <property type="project" value="InterPro"/>
</dbReference>
<dbReference type="InterPro" id="IPR001752">
    <property type="entry name" value="Kinesin_motor_dom"/>
</dbReference>
<comment type="caution">
    <text evidence="13">The sequence shown here is derived from an EMBL/GenBank/DDBJ whole genome shotgun (WGS) entry which is preliminary data.</text>
</comment>
<keyword evidence="5 8" id="KW-0505">Motor protein</keyword>
<keyword evidence="11" id="KW-0472">Membrane</keyword>
<sequence>MHVRGGWSLVSLFGVSAIGYLDTTLVASLLASLIFFSLFFVSDGMWQQCDLYSVFHEDSFVLKLVIALGYFIGVYELLYLSTEKFMSCPDLSPTALNVNRLDISHDVLPCKIDLVSSNHDFRSTFLALSSFPLRFSQLGRRFNPKGSIFHRISFWVFFTFNYMAPTPSSKSNHTTQVKTPQSKHRLNFNGFKAPPPPSTHPSPNPNSIANKESPPEHPIEVIARIRDYPDRKDKPLSVLQTSSNSSSIRVRADFGYRDFTLDGVSVSEEEDLDVFYKKFVESRINGVKLGDKCTIMMYGPTGSGKSHTMFGCSKQAGIVYRSLRDILGDGDADGDGDSKGDHLGLGTFVQVSVLEIYNEEIYDLLSTNGGGGGGGFGFGWPKGSASKVKLEVMGKKAKNATYISGNEAGKISKEIQKVEKRRIVKSTLCNDRSSRSHCMVILDVPTVGGRLMLVDMAGSENIEQAGQTGFEAKMQTAKINQGNTALKRVVESIANGDSHVPFRDSKLTMLLQDSFEDDKSKILMILCASPDPKEIHKTISTLEYGAKAKCIVRGPHTPVKDDDSSSAVILGSRIAAMDEFILKLQMENKQREKERNEAHKKLLKKEEEISALQAKLDMAESKGTPANEEEINLKVNERTQLLRQELEKKLEECQRMTNEFVELERKRMEERILQQQEEVETLRKRLEEIELQLCCSKHGCGEENESKDMESNGFMRRLLRVYKSEEDPGMVKSMDLDMDDQEPLAREVNIVGGVMCRADYNVKQDFSNQPCPNTLMGVQEDAHVFAPNFGQRACLSTVYEEEGEGEQDHEEKGEDEEVEKEVIEEKRVCSIDKPNAAVSLATLNSNRSPKREDNCFKVNSEDNSSRLLRIQNIFTLCGNQRELSQHIGTPIPTKKRSDETFDLSFSTAKTSEKDSVFKISNKENLEPHHIVGN</sequence>
<dbReference type="Proteomes" id="UP001367508">
    <property type="component" value="Unassembled WGS sequence"/>
</dbReference>
<keyword evidence="3 8" id="KW-0067">ATP-binding</keyword>
<dbReference type="GO" id="GO:0016887">
    <property type="term" value="F:ATP hydrolysis activity"/>
    <property type="evidence" value="ECO:0007669"/>
    <property type="project" value="TreeGrafter"/>
</dbReference>
<dbReference type="InterPro" id="IPR027640">
    <property type="entry name" value="Kinesin-like_fam"/>
</dbReference>
<evidence type="ECO:0000256" key="11">
    <source>
        <dbReference type="SAM" id="Phobius"/>
    </source>
</evidence>
<dbReference type="SMART" id="SM00129">
    <property type="entry name" value="KISc"/>
    <property type="match status" value="1"/>
</dbReference>
<keyword evidence="2 8" id="KW-0547">Nucleotide-binding</keyword>
<keyword evidence="14" id="KW-1185">Reference proteome</keyword>
<keyword evidence="1" id="KW-0493">Microtubule</keyword>
<dbReference type="GO" id="GO:0005871">
    <property type="term" value="C:kinesin complex"/>
    <property type="evidence" value="ECO:0007669"/>
    <property type="project" value="TreeGrafter"/>
</dbReference>
<dbReference type="SUPFAM" id="SSF52540">
    <property type="entry name" value="P-loop containing nucleoside triphosphate hydrolases"/>
    <property type="match status" value="1"/>
</dbReference>
<dbReference type="PANTHER" id="PTHR24115:SF416">
    <property type="entry name" value="KINESIN-LIKE PROTEIN KIN-10A"/>
    <property type="match status" value="1"/>
</dbReference>
<evidence type="ECO:0000256" key="1">
    <source>
        <dbReference type="ARBA" id="ARBA00022701"/>
    </source>
</evidence>
<feature type="binding site" evidence="8">
    <location>
        <begin position="299"/>
        <end position="306"/>
    </location>
    <ligand>
        <name>ATP</name>
        <dbReference type="ChEBI" id="CHEBI:30616"/>
    </ligand>
</feature>
<comment type="similarity">
    <text evidence="6">Belongs to the TRAFAC class myosin-kinesin ATPase superfamily. Kinesin family. KIN-10 subfamily.</text>
</comment>
<dbReference type="PANTHER" id="PTHR24115">
    <property type="entry name" value="KINESIN-RELATED"/>
    <property type="match status" value="1"/>
</dbReference>
<evidence type="ECO:0000256" key="6">
    <source>
        <dbReference type="ARBA" id="ARBA00061615"/>
    </source>
</evidence>
<evidence type="ECO:0000256" key="8">
    <source>
        <dbReference type="PROSITE-ProRule" id="PRU00283"/>
    </source>
</evidence>
<evidence type="ECO:0000256" key="3">
    <source>
        <dbReference type="ARBA" id="ARBA00022840"/>
    </source>
</evidence>
<evidence type="ECO:0000256" key="2">
    <source>
        <dbReference type="ARBA" id="ARBA00022741"/>
    </source>
</evidence>
<evidence type="ECO:0000256" key="10">
    <source>
        <dbReference type="SAM" id="MobiDB-lite"/>
    </source>
</evidence>
<reference evidence="13 14" key="1">
    <citation type="submission" date="2024-01" db="EMBL/GenBank/DDBJ databases">
        <title>The genomes of 5 underutilized Papilionoideae crops provide insights into root nodulation and disease resistanc.</title>
        <authorList>
            <person name="Jiang F."/>
        </authorList>
    </citation>
    <scope>NUCLEOTIDE SEQUENCE [LARGE SCALE GENOMIC DNA]</scope>
    <source>
        <strain evidence="13">LVBAO_FW01</strain>
        <tissue evidence="13">Leaves</tissue>
    </source>
</reference>
<feature type="coiled-coil region" evidence="9">
    <location>
        <begin position="577"/>
        <end position="692"/>
    </location>
</feature>
<feature type="compositionally biased region" description="Pro residues" evidence="10">
    <location>
        <begin position="193"/>
        <end position="204"/>
    </location>
</feature>
<dbReference type="PROSITE" id="PS50067">
    <property type="entry name" value="KINESIN_MOTOR_2"/>
    <property type="match status" value="1"/>
</dbReference>
<keyword evidence="11" id="KW-0812">Transmembrane</keyword>
<dbReference type="AlphaFoldDB" id="A0AAN9LYC1"/>
<feature type="transmembrane region" description="Helical" evidence="11">
    <location>
        <begin position="60"/>
        <end position="80"/>
    </location>
</feature>
<dbReference type="GO" id="GO:0005524">
    <property type="term" value="F:ATP binding"/>
    <property type="evidence" value="ECO:0007669"/>
    <property type="project" value="UniProtKB-UniRule"/>
</dbReference>
<protein>
    <recommendedName>
        <fullName evidence="7">Kinesin-like protein KIN-10A</fullName>
    </recommendedName>
</protein>
<dbReference type="CDD" id="cd22265">
    <property type="entry name" value="UDM1_RNF168"/>
    <property type="match status" value="1"/>
</dbReference>
<dbReference type="GO" id="GO:0005874">
    <property type="term" value="C:microtubule"/>
    <property type="evidence" value="ECO:0007669"/>
    <property type="project" value="UniProtKB-KW"/>
</dbReference>
<dbReference type="Gene3D" id="3.40.850.10">
    <property type="entry name" value="Kinesin motor domain"/>
    <property type="match status" value="1"/>
</dbReference>
<evidence type="ECO:0000313" key="14">
    <source>
        <dbReference type="Proteomes" id="UP001367508"/>
    </source>
</evidence>
<evidence type="ECO:0000256" key="7">
    <source>
        <dbReference type="ARBA" id="ARBA00073419"/>
    </source>
</evidence>
<dbReference type="InterPro" id="IPR027417">
    <property type="entry name" value="P-loop_NTPase"/>
</dbReference>
<gene>
    <name evidence="13" type="ORF">VNO77_13250</name>
</gene>
<organism evidence="13 14">
    <name type="scientific">Canavalia gladiata</name>
    <name type="common">Sword bean</name>
    <name type="synonym">Dolichos gladiatus</name>
    <dbReference type="NCBI Taxonomy" id="3824"/>
    <lineage>
        <taxon>Eukaryota</taxon>
        <taxon>Viridiplantae</taxon>
        <taxon>Streptophyta</taxon>
        <taxon>Embryophyta</taxon>
        <taxon>Tracheophyta</taxon>
        <taxon>Spermatophyta</taxon>
        <taxon>Magnoliopsida</taxon>
        <taxon>eudicotyledons</taxon>
        <taxon>Gunneridae</taxon>
        <taxon>Pentapetalae</taxon>
        <taxon>rosids</taxon>
        <taxon>fabids</taxon>
        <taxon>Fabales</taxon>
        <taxon>Fabaceae</taxon>
        <taxon>Papilionoideae</taxon>
        <taxon>50 kb inversion clade</taxon>
        <taxon>NPAAA clade</taxon>
        <taxon>indigoferoid/millettioid clade</taxon>
        <taxon>Phaseoleae</taxon>
        <taxon>Canavalia</taxon>
    </lineage>
</organism>
<accession>A0AAN9LYC1</accession>
<feature type="region of interest" description="Disordered" evidence="10">
    <location>
        <begin position="187"/>
        <end position="216"/>
    </location>
</feature>
<evidence type="ECO:0000313" key="13">
    <source>
        <dbReference type="EMBL" id="KAK7344036.1"/>
    </source>
</evidence>
<proteinExistence type="inferred from homology"/>
<dbReference type="GO" id="GO:0008017">
    <property type="term" value="F:microtubule binding"/>
    <property type="evidence" value="ECO:0007669"/>
    <property type="project" value="InterPro"/>
</dbReference>
<dbReference type="Pfam" id="PF00225">
    <property type="entry name" value="Kinesin"/>
    <property type="match status" value="1"/>
</dbReference>
<evidence type="ECO:0000256" key="9">
    <source>
        <dbReference type="SAM" id="Coils"/>
    </source>
</evidence>
<dbReference type="PRINTS" id="PR00380">
    <property type="entry name" value="KINESINHEAVY"/>
</dbReference>
<evidence type="ECO:0000256" key="4">
    <source>
        <dbReference type="ARBA" id="ARBA00023054"/>
    </source>
</evidence>
<keyword evidence="11" id="KW-1133">Transmembrane helix</keyword>
<dbReference type="FunFam" id="3.40.850.10:FF:000068">
    <property type="entry name" value="p-loop containing nucleoside triphosphate hydrolase superfamily protein"/>
    <property type="match status" value="1"/>
</dbReference>
<dbReference type="GO" id="GO:0003777">
    <property type="term" value="F:microtubule motor activity"/>
    <property type="evidence" value="ECO:0007669"/>
    <property type="project" value="InterPro"/>
</dbReference>
<feature type="domain" description="Kinesin motor" evidence="12">
    <location>
        <begin position="218"/>
        <end position="551"/>
    </location>
</feature>
<evidence type="ECO:0000259" key="12">
    <source>
        <dbReference type="PROSITE" id="PS50067"/>
    </source>
</evidence>
<feature type="transmembrane region" description="Helical" evidence="11">
    <location>
        <begin position="12"/>
        <end position="40"/>
    </location>
</feature>
<dbReference type="InterPro" id="IPR036961">
    <property type="entry name" value="Kinesin_motor_dom_sf"/>
</dbReference>